<accession>A0A7S4KGS3</accession>
<dbReference type="PANTHER" id="PTHR13097">
    <property type="entry name" value="TRANSCRIPTION INITIATION FACTOR IIE, ALPHA SUBUNIT"/>
    <property type="match status" value="1"/>
</dbReference>
<organism evidence="3">
    <name type="scientific">Paramoeba aestuarina</name>
    <dbReference type="NCBI Taxonomy" id="180227"/>
    <lineage>
        <taxon>Eukaryota</taxon>
        <taxon>Amoebozoa</taxon>
        <taxon>Discosea</taxon>
        <taxon>Flabellinia</taxon>
        <taxon>Dactylopodida</taxon>
        <taxon>Paramoebidae</taxon>
        <taxon>Paramoeba</taxon>
    </lineage>
</organism>
<dbReference type="EMBL" id="HBKR01009463">
    <property type="protein sequence ID" value="CAE2293683.1"/>
    <property type="molecule type" value="Transcribed_RNA"/>
</dbReference>
<dbReference type="InterPro" id="IPR039997">
    <property type="entry name" value="TFE"/>
</dbReference>
<protein>
    <recommendedName>
        <fullName evidence="2">HTH TFE/IIEalpha-type domain-containing protein</fullName>
    </recommendedName>
</protein>
<sequence length="351" mass="40520">MANVPKKLEEANKGPTDKQYRQLERVVRLTVRAFFDPAEIVVIDELVRQRQTKVKDEALAKLLHLKVRDVQRALNKLHPQMIVAFEKRNEKNEVVTSQEENNSGEPGQRRQRSKNIVHTLWYIDYPKFLDMLRYKLSVMQNSRSQRQSKTNPYECKKCEKEYDVLVAALGHRFLCEKCGQPLTEKVVNSNHGNLDTLSLLTAQLQKCDDIPPPEHPRFITDVVEHDESGSSKHAPILRYDPKAPKSGDIKVVLDYEWRHPALFPIVPDEDDSESSSKGPPPWMNMPINAEQANSGRLIIPVPRKEKEQLQRDNFGLDVIGKFYGNSKTYNEYIEYQKSLNPKYLKHHPGSS</sequence>
<dbReference type="Gene3D" id="1.10.10.10">
    <property type="entry name" value="Winged helix-like DNA-binding domain superfamily/Winged helix DNA-binding domain"/>
    <property type="match status" value="1"/>
</dbReference>
<dbReference type="PANTHER" id="PTHR13097:SF7">
    <property type="entry name" value="GENERAL TRANSCRIPTION FACTOR IIE SUBUNIT 1"/>
    <property type="match status" value="1"/>
</dbReference>
<feature type="region of interest" description="Disordered" evidence="1">
    <location>
        <begin position="92"/>
        <end position="111"/>
    </location>
</feature>
<proteinExistence type="predicted"/>
<dbReference type="InterPro" id="IPR036388">
    <property type="entry name" value="WH-like_DNA-bd_sf"/>
</dbReference>
<reference evidence="3" key="1">
    <citation type="submission" date="2021-01" db="EMBL/GenBank/DDBJ databases">
        <authorList>
            <person name="Corre E."/>
            <person name="Pelletier E."/>
            <person name="Niang G."/>
            <person name="Scheremetjew M."/>
            <person name="Finn R."/>
            <person name="Kale V."/>
            <person name="Holt S."/>
            <person name="Cochrane G."/>
            <person name="Meng A."/>
            <person name="Brown T."/>
            <person name="Cohen L."/>
        </authorList>
    </citation>
    <scope>NUCLEOTIDE SEQUENCE</scope>
    <source>
        <strain evidence="3">SoJaBio B1-5/56/2</strain>
    </source>
</reference>
<dbReference type="GO" id="GO:0006367">
    <property type="term" value="P:transcription initiation at RNA polymerase II promoter"/>
    <property type="evidence" value="ECO:0007669"/>
    <property type="project" value="InterPro"/>
</dbReference>
<dbReference type="SMART" id="SM00531">
    <property type="entry name" value="TFIIE"/>
    <property type="match status" value="1"/>
</dbReference>
<evidence type="ECO:0000256" key="1">
    <source>
        <dbReference type="SAM" id="MobiDB-lite"/>
    </source>
</evidence>
<name>A0A7S4KGS3_9EUKA</name>
<dbReference type="GO" id="GO:0005673">
    <property type="term" value="C:transcription factor TFIIE complex"/>
    <property type="evidence" value="ECO:0007669"/>
    <property type="project" value="TreeGrafter"/>
</dbReference>
<dbReference type="InterPro" id="IPR017919">
    <property type="entry name" value="TFIIE/TFIIEa_HTH"/>
</dbReference>
<dbReference type="PROSITE" id="PS51344">
    <property type="entry name" value="HTH_TFE_IIE"/>
    <property type="match status" value="1"/>
</dbReference>
<evidence type="ECO:0000259" key="2">
    <source>
        <dbReference type="PROSITE" id="PS51344"/>
    </source>
</evidence>
<feature type="compositionally biased region" description="Polar residues" evidence="1">
    <location>
        <begin position="94"/>
        <end position="105"/>
    </location>
</feature>
<feature type="domain" description="HTH TFE/IIEalpha-type" evidence="2">
    <location>
        <begin position="23"/>
        <end position="129"/>
    </location>
</feature>
<gene>
    <name evidence="3" type="ORF">NAES01612_LOCUS6288</name>
</gene>
<dbReference type="InterPro" id="IPR002853">
    <property type="entry name" value="TFIIE_asu"/>
</dbReference>
<evidence type="ECO:0000313" key="3">
    <source>
        <dbReference type="EMBL" id="CAE2293683.1"/>
    </source>
</evidence>
<dbReference type="AlphaFoldDB" id="A0A7S4KGS3"/>